<evidence type="ECO:0000256" key="2">
    <source>
        <dbReference type="ARBA" id="ARBA00022737"/>
    </source>
</evidence>
<keyword evidence="2" id="KW-0677">Repeat</keyword>
<feature type="non-terminal residue" evidence="5">
    <location>
        <position position="96"/>
    </location>
</feature>
<evidence type="ECO:0000256" key="4">
    <source>
        <dbReference type="PROSITE-ProRule" id="PRU01201"/>
    </source>
</evidence>
<reference evidence="5" key="1">
    <citation type="submission" date="2021-04" db="EMBL/GenBank/DDBJ databases">
        <authorList>
            <consortium name="Molecular Ecology Group"/>
        </authorList>
    </citation>
    <scope>NUCLEOTIDE SEQUENCE</scope>
</reference>
<evidence type="ECO:0000256" key="1">
    <source>
        <dbReference type="ARBA" id="ARBA00022729"/>
    </source>
</evidence>
<dbReference type="OrthoDB" id="430044at2759"/>
<gene>
    <name evidence="5" type="ORF">CUNI_LOCUS20767</name>
</gene>
<protein>
    <submittedName>
        <fullName evidence="5">Uncharacterized protein</fullName>
    </submittedName>
</protein>
<keyword evidence="6" id="KW-1185">Reference proteome</keyword>
<dbReference type="InterPro" id="IPR051561">
    <property type="entry name" value="FRAS1_ECM"/>
</dbReference>
<keyword evidence="3" id="KW-0325">Glycoprotein</keyword>
<sequence length="96" mass="10420">GTEEPLTPSHIKATDPDTAAQNITYVIAKPPSYGRLYNRGVLVSSAFTQHDVDVGFITYESDGSRAGLDNFLFTVTDGRHEGFLINGSLQTQPAMM</sequence>
<dbReference type="AlphaFoldDB" id="A0A8S4A0F2"/>
<evidence type="ECO:0000313" key="5">
    <source>
        <dbReference type="EMBL" id="CAG5135209.1"/>
    </source>
</evidence>
<dbReference type="PANTHER" id="PTHR45739">
    <property type="entry name" value="MATRIX PROTEIN, PUTATIVE-RELATED"/>
    <property type="match status" value="1"/>
</dbReference>
<dbReference type="GO" id="GO:0009653">
    <property type="term" value="P:anatomical structure morphogenesis"/>
    <property type="evidence" value="ECO:0007669"/>
    <property type="project" value="TreeGrafter"/>
</dbReference>
<proteinExistence type="predicted"/>
<feature type="repeat" description="CSPG" evidence="4">
    <location>
        <begin position="1"/>
        <end position="76"/>
    </location>
</feature>
<comment type="caution">
    <text evidence="5">The sequence shown here is derived from an EMBL/GenBank/DDBJ whole genome shotgun (WGS) entry which is preliminary data.</text>
</comment>
<dbReference type="InterPro" id="IPR039005">
    <property type="entry name" value="CSPG_rpt"/>
</dbReference>
<evidence type="ECO:0000256" key="3">
    <source>
        <dbReference type="ARBA" id="ARBA00023180"/>
    </source>
</evidence>
<keyword evidence="1" id="KW-0732">Signal</keyword>
<accession>A0A8S4A0F2</accession>
<feature type="non-terminal residue" evidence="5">
    <location>
        <position position="1"/>
    </location>
</feature>
<organism evidence="5 6">
    <name type="scientific">Candidula unifasciata</name>
    <dbReference type="NCBI Taxonomy" id="100452"/>
    <lineage>
        <taxon>Eukaryota</taxon>
        <taxon>Metazoa</taxon>
        <taxon>Spiralia</taxon>
        <taxon>Lophotrochozoa</taxon>
        <taxon>Mollusca</taxon>
        <taxon>Gastropoda</taxon>
        <taxon>Heterobranchia</taxon>
        <taxon>Euthyneura</taxon>
        <taxon>Panpulmonata</taxon>
        <taxon>Eupulmonata</taxon>
        <taxon>Stylommatophora</taxon>
        <taxon>Helicina</taxon>
        <taxon>Helicoidea</taxon>
        <taxon>Geomitridae</taxon>
        <taxon>Candidula</taxon>
    </lineage>
</organism>
<dbReference type="PANTHER" id="PTHR45739:SF11">
    <property type="entry name" value="FRAS1-RELATED EXTRACELLULAR MATRIX PROTEIN 1-LIKE ISOFORM X1"/>
    <property type="match status" value="1"/>
</dbReference>
<evidence type="ECO:0000313" key="6">
    <source>
        <dbReference type="Proteomes" id="UP000678393"/>
    </source>
</evidence>
<name>A0A8S4A0F2_9EUPU</name>
<dbReference type="EMBL" id="CAJHNH020008024">
    <property type="protein sequence ID" value="CAG5135209.1"/>
    <property type="molecule type" value="Genomic_DNA"/>
</dbReference>
<dbReference type="Proteomes" id="UP000678393">
    <property type="component" value="Unassembled WGS sequence"/>
</dbReference>
<dbReference type="PROSITE" id="PS51854">
    <property type="entry name" value="CSPG"/>
    <property type="match status" value="1"/>
</dbReference>
<dbReference type="Pfam" id="PF16184">
    <property type="entry name" value="Cadherin_3"/>
    <property type="match status" value="1"/>
</dbReference>